<feature type="compositionally biased region" description="Low complexity" evidence="2">
    <location>
        <begin position="1932"/>
        <end position="1941"/>
    </location>
</feature>
<feature type="transmembrane region" description="Helical" evidence="3">
    <location>
        <begin position="302"/>
        <end position="326"/>
    </location>
</feature>
<feature type="compositionally biased region" description="Low complexity" evidence="2">
    <location>
        <begin position="810"/>
        <end position="823"/>
    </location>
</feature>
<feature type="region of interest" description="Disordered" evidence="2">
    <location>
        <begin position="2968"/>
        <end position="3003"/>
    </location>
</feature>
<gene>
    <name evidence="4" type="ORF">ACFPIH_53835</name>
</gene>
<feature type="region of interest" description="Disordered" evidence="2">
    <location>
        <begin position="1853"/>
        <end position="2029"/>
    </location>
</feature>
<feature type="compositionally biased region" description="Polar residues" evidence="2">
    <location>
        <begin position="3883"/>
        <end position="3895"/>
    </location>
</feature>
<keyword evidence="3" id="KW-1133">Transmembrane helix</keyword>
<feature type="compositionally biased region" description="Polar residues" evidence="2">
    <location>
        <begin position="463"/>
        <end position="480"/>
    </location>
</feature>
<dbReference type="EMBL" id="JBHSFK010000070">
    <property type="protein sequence ID" value="MFC4508178.1"/>
    <property type="molecule type" value="Genomic_DNA"/>
</dbReference>
<feature type="compositionally biased region" description="Low complexity" evidence="2">
    <location>
        <begin position="1172"/>
        <end position="1199"/>
    </location>
</feature>
<feature type="region of interest" description="Disordered" evidence="2">
    <location>
        <begin position="4846"/>
        <end position="4880"/>
    </location>
</feature>
<feature type="region of interest" description="Disordered" evidence="2">
    <location>
        <begin position="332"/>
        <end position="489"/>
    </location>
</feature>
<accession>A0ABV9B7E2</accession>
<feature type="compositionally biased region" description="Pro residues" evidence="2">
    <location>
        <begin position="2001"/>
        <end position="2010"/>
    </location>
</feature>
<feature type="region of interest" description="Disordered" evidence="2">
    <location>
        <begin position="3567"/>
        <end position="3586"/>
    </location>
</feature>
<feature type="compositionally biased region" description="Acidic residues" evidence="2">
    <location>
        <begin position="643"/>
        <end position="653"/>
    </location>
</feature>
<dbReference type="PANTHER" id="PTHR13037">
    <property type="entry name" value="FORMIN"/>
    <property type="match status" value="1"/>
</dbReference>
<feature type="compositionally biased region" description="Low complexity" evidence="2">
    <location>
        <begin position="588"/>
        <end position="608"/>
    </location>
</feature>
<reference evidence="5" key="1">
    <citation type="journal article" date="2019" name="Int. J. Syst. Evol. Microbiol.">
        <title>The Global Catalogue of Microorganisms (GCM) 10K type strain sequencing project: providing services to taxonomists for standard genome sequencing and annotation.</title>
        <authorList>
            <consortium name="The Broad Institute Genomics Platform"/>
            <consortium name="The Broad Institute Genome Sequencing Center for Infectious Disease"/>
            <person name="Wu L."/>
            <person name="Ma J."/>
        </authorList>
    </citation>
    <scope>NUCLEOTIDE SEQUENCE [LARGE SCALE GENOMIC DNA]</scope>
    <source>
        <strain evidence="5">CGMCC 4.7177</strain>
    </source>
</reference>
<comment type="caution">
    <text evidence="4">The sequence shown here is derived from an EMBL/GenBank/DDBJ whole genome shotgun (WGS) entry which is preliminary data.</text>
</comment>
<feature type="compositionally biased region" description="Low complexity" evidence="2">
    <location>
        <begin position="3900"/>
        <end position="3950"/>
    </location>
</feature>
<feature type="region of interest" description="Disordered" evidence="2">
    <location>
        <begin position="4899"/>
        <end position="4926"/>
    </location>
</feature>
<feature type="compositionally biased region" description="Pro residues" evidence="2">
    <location>
        <begin position="411"/>
        <end position="423"/>
    </location>
</feature>
<feature type="compositionally biased region" description="Basic and acidic residues" evidence="2">
    <location>
        <begin position="345"/>
        <end position="362"/>
    </location>
</feature>
<feature type="compositionally biased region" description="Low complexity" evidence="2">
    <location>
        <begin position="4906"/>
        <end position="4924"/>
    </location>
</feature>
<feature type="compositionally biased region" description="Polar residues" evidence="2">
    <location>
        <begin position="528"/>
        <end position="578"/>
    </location>
</feature>
<feature type="region of interest" description="Disordered" evidence="2">
    <location>
        <begin position="794"/>
        <end position="898"/>
    </location>
</feature>
<dbReference type="NCBIfam" id="NF012197">
    <property type="entry name" value="lonely_Cys"/>
    <property type="match status" value="3"/>
</dbReference>
<organism evidence="4 5">
    <name type="scientific">Streptomyces vulcanius</name>
    <dbReference type="NCBI Taxonomy" id="1441876"/>
    <lineage>
        <taxon>Bacteria</taxon>
        <taxon>Bacillati</taxon>
        <taxon>Actinomycetota</taxon>
        <taxon>Actinomycetes</taxon>
        <taxon>Kitasatosporales</taxon>
        <taxon>Streptomycetaceae</taxon>
        <taxon>Streptomyces</taxon>
    </lineage>
</organism>
<feature type="compositionally biased region" description="Low complexity" evidence="2">
    <location>
        <begin position="1961"/>
        <end position="1995"/>
    </location>
</feature>
<feature type="region of interest" description="Disordered" evidence="2">
    <location>
        <begin position="1159"/>
        <end position="1199"/>
    </location>
</feature>
<feature type="transmembrane region" description="Helical" evidence="3">
    <location>
        <begin position="202"/>
        <end position="223"/>
    </location>
</feature>
<keyword evidence="3" id="KW-0812">Transmembrane</keyword>
<name>A0ABV9B7E2_9ACTN</name>
<evidence type="ECO:0000313" key="4">
    <source>
        <dbReference type="EMBL" id="MFC4508178.1"/>
    </source>
</evidence>
<feature type="compositionally biased region" description="Polar residues" evidence="2">
    <location>
        <begin position="4864"/>
        <end position="4877"/>
    </location>
</feature>
<feature type="compositionally biased region" description="Pro residues" evidence="2">
    <location>
        <begin position="2977"/>
        <end position="2997"/>
    </location>
</feature>
<keyword evidence="1" id="KW-0945">Host-virus interaction</keyword>
<keyword evidence="3" id="KW-0472">Membrane</keyword>
<feature type="compositionally biased region" description="Low complexity" evidence="2">
    <location>
        <begin position="2011"/>
        <end position="2025"/>
    </location>
</feature>
<feature type="region of interest" description="Disordered" evidence="2">
    <location>
        <begin position="524"/>
        <end position="671"/>
    </location>
</feature>
<feature type="compositionally biased region" description="Low complexity" evidence="2">
    <location>
        <begin position="4846"/>
        <end position="4862"/>
    </location>
</feature>
<evidence type="ECO:0000313" key="5">
    <source>
        <dbReference type="Proteomes" id="UP001595839"/>
    </source>
</evidence>
<sequence>MAELLKYVLGVPPVTPRENLAFDSRVVYSDLAFRIRAFRDTINLHVGEAAQALPPGVADPYVQGLSLLTGNNGNGVDYLEMFARYLDDAADGQINISMQIQQAKWEILAECIMFIAEMAMLTALAFFTGGTSLTQAWLLRARTTLSILMIIDRLSRITHIGPSLTEGIQEALILLGVSLAQMGLNPFDRKLKNIDWLNVAKAFAFGAMAGGIISVFSSLGNFFKNVGANFFKGDIGRDLGKFDTKFPDPGSAGKNHFDIRNTPGWLVGLGISGAAEGFGEAVAETLFNGIFENQWTFSWDTVLYGTTSGIIGGVVAGGLVVGALALNAKFFPPKTPPGGVNNSDTFREKMDSGWSGDADRPGADGSRTGSGFGAGSGSKSGAGSGVGSVPPVNVGQFAGSATGDLGTTPPVLTPLPPTAPPISVPTSTVPTSTVPTSNVPTSGGSSANNGFTDRTGRTDGTDASSGSDLSSVPPNRTTPAGLSDSLPVQAAGGLPASALNTVGASRPVLSSGVSPFRPESSFVEADGAQSSGAPNPSGTALTPVSAIRPTTPTQLPAVTPGSIPTSGQTPGLDSTRTQTDPDAEETPADSPADAPADTPAVTPAVAPAHLPGSSATGQTPPGWDSARAQSDPVRRDHTWQEQPDAEADTEPDAEGTTADLPPAVAPGQRGSASFDVRRFVFDGQPVTDLTIEVALAPGDTGATGDTDTAWSDLVSGVDALFNSPAIRLPNGDLLHLTLVPTTTAEATASGPYLTVDLTGPGGITATPAKLARQLAQRAGLDPRDPASVARAIGPVPAAAPAPDPGPAQPTPTTSGATPAASTTEDVPAAVPFEGPQQPRDATAVPTAGSTPPAERAGADLGEPSEIQSYEGAGSPTAPDAPRPVATASPDVPALLDVPDDPDALVTVLTHSSPGPSDPNALSEILDRATPTDQASRPADAQPYEPITPATLTSAAAELQVLYDLYSARYPQVRGRGVNIDAIARNLLHLPPNTPGSEAIRAELFTLVRNAMAQGRAHSIEALVVHHIRTAGAATTGRPLTLNGTQTPGRNWTSDPELDLDITRVVNRPTGKPVTVDNAPWDGVPLTLVSDEGGPKGVRLPWPGGGHRWMNTAEIAEYLVVEAEHLPAGTKILLAWPNAGDLGLELPRLVAHRTGKTVLVNTGPISTDPPPADTATGTTADADATADATTTDATTTDATTTTAPADLRVLTAYSEPGNPVGDWLPVHPDEWRDTDPDSEPEWWEALWATRTIVSPEHEGIGRSSFPPTEPSLENRYNQYRHLLSFDGKFHVDPVTRSLAGRYGPPSKSDYYYYGHGRPGTTSVALIDGRVVTVPMDKFARALVRRPSVSALKDASVAAAARGERPLELYFGPCSADAASMLQLAPGVSWVAAPDTFVLDELDTVPGTQLLANETRMIVDSNGDRVALTITTMAGRYLHGLMTDVLGRQGRSRKRWPEPLLLELAARARKAGLHTGPNQVSLVDLNAALRLTRALRNTLGDAVDTHADHPELLESIGALELMRRADPVLSAAAPRFTMELLVRVVLADRQKRNGTAQSAPLTPQDVRDTLSRALVVRQEAVTAAAAAVAAGRTPDPAPTISTFVSLPLVRKVADEYGNPTEAEVRSVLGLEPHTPLMLTKLHYSQYFWTQVRAEEVYERQPDRDAFEARILHLPQPDPSQSAHARWMVAGALATGRDAYDVNALAAAHLEFEGLLDSSTLITGDGAAGGRNLAGTDLAGKVDLTRWLVPATTPGDQAATAVDTPWQEPLLLVTATALGNGRVGIGKPDGPLYDVSEDEFLELLARNPTIFGKKLDVQVMLGMSKVGELNPDLPGKAMRRFGRTILFTNGTFDLVRDDPRDSARIDTSTPTAEPWQQLSPGDGENPVRTVITNSSADSDPAALNTGGPPAQVAQVVTTLGSADSESEVTRSVDLPGAPAVPAGVHANSSPGPSDPNTLSRILDGATPVAATPAGPAPGTLLTGTPIASAPAPAGSITGTSITSAPPPAGPAPAGPSNSAPAPAGQAPGTRSLIPDPVDAVLAWLWHQDPVHGRRPLDMDTLTRQVMHLPWNAVVQNTDRAELSALVRSAIRLGRDSSLAALGAHHVRTVLATATVTVTVNGGTRDAVNLSSLSGHIAFDQVASQPQGKPPTYGPPPWTGTPLVVLGDLGGAKGVQFPWPTGGRRPMPYEELVEYLVVEAATLPPGEKIVLAWSNSGDLGLDGPELVSKRTNREVISYSGPLRVVRDATTRRRYLTGLDLPGNPLGDWVPTRPTDHRAPDPAYQPQWWEARWRTRTVVDPNYQRHGRSMFQNNEPRVSERQDHHRRFKQFTRWWNLNPATGQFVGAPRPVPQADYYLFAHGGPGIVGVPQTDGSTVQVGQEPFVEAFIRRNSVQALMEESRARVLMGLPRLRLFFGPCFGDALSTLPSSWAMPAAPRPFTLDPLANLSPAQLLSNKTDLTVPNGGIMMNATNSQRQVGAGVFESFTDVQGRLGRDRDRDRQPEPTPARLRVLARTLGLHQDPGPVSPSELDEALRLARALREIFEDEVELRPDYLGLVAKIGALEQMRLADPVLSNAAPHFTLDLLIRVTRAHMNAWGGAPNAPMTSQDVEAALTTMEQVWHTVGNNHSVFADLPATMAVAGRIPAGGPSDDDVRRVLGMRGGTVVTSVHRSMYFWAQVITEEVYAHQPDPAAFEARLLHRPVPAQPDPAESAKARMLVAQAVARGIDPHDLDALAAFYFHDLGFLGLDTWIPVSARVAGGRNFSDTLFPHGIDAAVVKTSATGTSWAPWQNPDGSGRALVVTGEALGNGLLRLRHSGDPQLPPFIMSEEVFVQLLVRDPAVFLQDLGVPLVLAISWLEHHNPALPGKLLTGLGRPVSYTGGVVGWTNLAGPGPARLDATVPGAAIWSQIGYPGVRRIVPSSAVAPDALSWSGFPSASLSAFPSASGPVALDTLGLLTLVEQVVTTVRWAGPGAGAAGLRPTPPLPTEDSATPPPDGPAPDPVHLSDVPARTGRAEAPAALDCLPLLLTFRDALFPQGVRPARSLDESELPRDLTEFALAPGQEWRPAGSWDRVLDSVRAQGAGSVALILARRAGDRAGHAWAAFQPHPTLGQGPDPDPVWIELQAPDGEWLSTPPGLSAADARIVVIDGTGRVVADPAPFTQSSSTEHSLIDLPLSTRRDYGAVGLEVEDGHLLTVPHVPGTLVATAPGIRAVSEDRVLFQGPDGRWYPQRHQARTPEHPEPTRQEFPVLAFVPDPATAPPPGQGSTPESLLAQAFAALTEAHQQPKHLIMTLTLSKVLGSADGWTTHRGASGFVLLPGFAGGVPGELPVYPIRTHVEPKIPLASAPGILVVTDHSAFFRAADGLLYGNRGRAVSEQMPNPSLIPAPVAEFVLVPGAVLPGERRLPIDTLLEQLKLGWAALAAAHRRDRPWTLTEIFADIGWRTEEDAERIQLPPNTTGDDHVLFPQATIGVETVALRTTYDWIMKQTLLAPLYQVMYVARQFGQGMAAGFVRDVTGLGEVSNADVPFLAVLADVDEVWGYGWLLYTHVGAWPLMQAHNGQLLKNELSGASRTPLAGDPDRPDEPGVLESLRPRTREFLDRKHDRIREVFEESLTELVNRHRRVVLKQPEDQDVRGILDEPAPLLTVGEYLTVTLRGLGALPELQRVRDELRGSNLAAGVHLRSTGMEGYGQLDTGFGEFADPLVLLEIRQTLTGRIMATGDSLLETVEELATLSREMHERAVRLREPLTDEALRYSVSRIVGHPVVRAFAPFLALASNRLLPTTDGEARPPLKPYQAQPVAGALALVALGTPLAPGVQDRLRKVLRAVASAAQVTDHPKALTEVSREQVLAAVRDAAAALPLLGPAGSVSEVEQDTDMPDAPDPSDTSMSDPNTLSRILNGATPAAPTPAESTPAGPITDTRVTNAPAPTVPAPAGAVTTRPAPAGPVTTAPSPTPDPVVDATLARLWSQDPVYGQSPLNLDTLTRQVLHLLPGATVQDSDRAQLSALVHDAIRLRQGHNLAALGAHHVRTVLATNKVTVNGGTRAAVNFGDIPSGDIDTDQVVTWLPGRPPVHGPPPWTRTPLVVLGDRGDATGVEIPWSDGTRRPMPMAEVAEYLVVEAAGLPAGVKIVLAWPNSGDLGLDGPELISMRTNREVSSYSGPLDVATDPATNRRYLTGRDEPGNPLGDWVPTLPTDHRAPDPTHQPQWWEAMWRTRTIVDPHHQREGLSSFQPTEDLIRDRLDHYRNIRKATARKHFNPATGRHVGPARPVPQADLYLFAHGAPDHVAVPLTDGRVVLVHKRAYVRALLQLRSVRRLMERNQARVAAGLPRLRFYFGPCFGDGTSSLPSQWTMHGAPRPFTLDPLADITTAQVLSNKSDLIIPNGGSLTNSTAYDELTGERLFESYTDVLGRPGEDRERDRHPEPIEAALDLLARTSGLHRDSGPVSATDLKEMLRLVRALREVFGDDVHLQPGYLDLVTKISALEQMRRADRVLSHAAPHFTVDLLIRVTRRHMAAWGGANAPMTPQDVEAALSTMEQIWRTRGNNHSVFTDLLEVTAVARRTPPTGPAHSDVRTVLGLPPTAAMTSIHRSKYFWAQVITEETYARQPDSAAFEARIMHRPVPARPNPAESAEARSLVARAIARGIDPYNMDALAAFFFRSMAFLSGDTRLPESPKAAGGRNFTDTLFPHGIDPTVFRTSATTTVQAPWQNPNGSGRVLVVTGEALGNGLVRVRLPGVPRIPPFIVREEELVELLARDPEVFTKALSVPLVLAISWVAIRNPALPGKLLNRLGRPVSYTSGAIGWAGLGGPGAAMIDVTVSGAGPWHRLGHPGVKAGVPNSAANTAAPGTVAAASPAATGPSPDLTATTARPTGSASPSGPVALDTLGLLAVVEQVVTTERSAQPRTGATAPGAPAAVSPASPSVLPTNTGRTETALDCLPLLRALRDALFPRGVRPARSLDDDVLRQDPTEASLAPGQEWRPAGSWPRVLNTVRTHGPGTLALVLARRPGDQAGHAWAAFQPHPTQGQDNADPVWIELQAPTREWLSTPPGLSAADARIVVIDGTGRVVADPAPFTQSSSTEHSLIDLPLSTRRDYGAVG</sequence>
<dbReference type="Proteomes" id="UP001595839">
    <property type="component" value="Unassembled WGS sequence"/>
</dbReference>
<feature type="compositionally biased region" description="Low complexity" evidence="2">
    <location>
        <begin position="424"/>
        <end position="442"/>
    </location>
</feature>
<protein>
    <submittedName>
        <fullName evidence="4">Lonely Cys domain-containing protein</fullName>
    </submittedName>
</protein>
<feature type="region of interest" description="Disordered" evidence="2">
    <location>
        <begin position="3863"/>
        <end position="3954"/>
    </location>
</feature>
<dbReference type="PANTHER" id="PTHR13037:SF24">
    <property type="entry name" value="POLYCOMB PROTEIN PCL-RELATED"/>
    <property type="match status" value="1"/>
</dbReference>
<feature type="compositionally biased region" description="Polar residues" evidence="2">
    <location>
        <begin position="1943"/>
        <end position="1956"/>
    </location>
</feature>
<evidence type="ECO:0000256" key="1">
    <source>
        <dbReference type="ARBA" id="ARBA00022581"/>
    </source>
</evidence>
<feature type="region of interest" description="Disordered" evidence="2">
    <location>
        <begin position="3220"/>
        <end position="3239"/>
    </location>
</feature>
<feature type="non-terminal residue" evidence="4">
    <location>
        <position position="5100"/>
    </location>
</feature>
<evidence type="ECO:0000256" key="2">
    <source>
        <dbReference type="SAM" id="MobiDB-lite"/>
    </source>
</evidence>
<feature type="compositionally biased region" description="Pro residues" evidence="2">
    <location>
        <begin position="797"/>
        <end position="809"/>
    </location>
</feature>
<feature type="transmembrane region" description="Helical" evidence="3">
    <location>
        <begin position="163"/>
        <end position="182"/>
    </location>
</feature>
<evidence type="ECO:0000256" key="3">
    <source>
        <dbReference type="SAM" id="Phobius"/>
    </source>
</evidence>
<feature type="compositionally biased region" description="Polar residues" evidence="2">
    <location>
        <begin position="1862"/>
        <end position="1876"/>
    </location>
</feature>
<feature type="compositionally biased region" description="Gly residues" evidence="2">
    <location>
        <begin position="368"/>
        <end position="386"/>
    </location>
</feature>
<feature type="compositionally biased region" description="Polar residues" evidence="2">
    <location>
        <begin position="1911"/>
        <end position="1920"/>
    </location>
</feature>
<proteinExistence type="predicted"/>
<keyword evidence="5" id="KW-1185">Reference proteome</keyword>